<sequence>MITLKQFHIDARNARPGPSGPRERDEFIVLSCASSSQKDPLRPIDFYAEIKLKMYHQKRAAHRYTRPVGRAHVDPDPTPVLLSFEHTSGAPHAAEEKSVRCCGESRGAETARDRGMGGREWGMGRVAK</sequence>
<keyword evidence="3" id="KW-1185">Reference proteome</keyword>
<dbReference type="Proteomes" id="UP000299102">
    <property type="component" value="Unassembled WGS sequence"/>
</dbReference>
<protein>
    <submittedName>
        <fullName evidence="2">Uncharacterized protein</fullName>
    </submittedName>
</protein>
<name>A0A4C1XZ84_EUMVA</name>
<feature type="compositionally biased region" description="Basic and acidic residues" evidence="1">
    <location>
        <begin position="106"/>
        <end position="117"/>
    </location>
</feature>
<evidence type="ECO:0000256" key="1">
    <source>
        <dbReference type="SAM" id="MobiDB-lite"/>
    </source>
</evidence>
<feature type="region of interest" description="Disordered" evidence="1">
    <location>
        <begin position="89"/>
        <end position="128"/>
    </location>
</feature>
<dbReference type="AlphaFoldDB" id="A0A4C1XZ84"/>
<gene>
    <name evidence="2" type="ORF">EVAR_52624_1</name>
</gene>
<reference evidence="2 3" key="1">
    <citation type="journal article" date="2019" name="Commun. Biol.">
        <title>The bagworm genome reveals a unique fibroin gene that provides high tensile strength.</title>
        <authorList>
            <person name="Kono N."/>
            <person name="Nakamura H."/>
            <person name="Ohtoshi R."/>
            <person name="Tomita M."/>
            <person name="Numata K."/>
            <person name="Arakawa K."/>
        </authorList>
    </citation>
    <scope>NUCLEOTIDE SEQUENCE [LARGE SCALE GENOMIC DNA]</scope>
</reference>
<comment type="caution">
    <text evidence="2">The sequence shown here is derived from an EMBL/GenBank/DDBJ whole genome shotgun (WGS) entry which is preliminary data.</text>
</comment>
<organism evidence="2 3">
    <name type="scientific">Eumeta variegata</name>
    <name type="common">Bagworm moth</name>
    <name type="synonym">Eumeta japonica</name>
    <dbReference type="NCBI Taxonomy" id="151549"/>
    <lineage>
        <taxon>Eukaryota</taxon>
        <taxon>Metazoa</taxon>
        <taxon>Ecdysozoa</taxon>
        <taxon>Arthropoda</taxon>
        <taxon>Hexapoda</taxon>
        <taxon>Insecta</taxon>
        <taxon>Pterygota</taxon>
        <taxon>Neoptera</taxon>
        <taxon>Endopterygota</taxon>
        <taxon>Lepidoptera</taxon>
        <taxon>Glossata</taxon>
        <taxon>Ditrysia</taxon>
        <taxon>Tineoidea</taxon>
        <taxon>Psychidae</taxon>
        <taxon>Oiketicinae</taxon>
        <taxon>Eumeta</taxon>
    </lineage>
</organism>
<evidence type="ECO:0000313" key="2">
    <source>
        <dbReference type="EMBL" id="GBP68463.1"/>
    </source>
</evidence>
<evidence type="ECO:0000313" key="3">
    <source>
        <dbReference type="Proteomes" id="UP000299102"/>
    </source>
</evidence>
<proteinExistence type="predicted"/>
<dbReference type="EMBL" id="BGZK01001012">
    <property type="protein sequence ID" value="GBP68463.1"/>
    <property type="molecule type" value="Genomic_DNA"/>
</dbReference>
<accession>A0A4C1XZ84</accession>